<protein>
    <submittedName>
        <fullName evidence="2">Uncharacterized protein</fullName>
    </submittedName>
</protein>
<dbReference type="Proteomes" id="UP001139887">
    <property type="component" value="Unassembled WGS sequence"/>
</dbReference>
<feature type="region of interest" description="Disordered" evidence="1">
    <location>
        <begin position="123"/>
        <end position="182"/>
    </location>
</feature>
<feature type="compositionally biased region" description="Polar residues" evidence="1">
    <location>
        <begin position="165"/>
        <end position="178"/>
    </location>
</feature>
<keyword evidence="3" id="KW-1185">Reference proteome</keyword>
<dbReference type="OrthoDB" id="5581392at2759"/>
<accession>A0A9W8I8T0</accession>
<name>A0A9W8I8T0_9FUNG</name>
<evidence type="ECO:0000313" key="2">
    <source>
        <dbReference type="EMBL" id="KAJ2850850.1"/>
    </source>
</evidence>
<organism evidence="2 3">
    <name type="scientific">Coemansia brasiliensis</name>
    <dbReference type="NCBI Taxonomy" id="2650707"/>
    <lineage>
        <taxon>Eukaryota</taxon>
        <taxon>Fungi</taxon>
        <taxon>Fungi incertae sedis</taxon>
        <taxon>Zoopagomycota</taxon>
        <taxon>Kickxellomycotina</taxon>
        <taxon>Kickxellomycetes</taxon>
        <taxon>Kickxellales</taxon>
        <taxon>Kickxellaceae</taxon>
        <taxon>Coemansia</taxon>
    </lineage>
</organism>
<feature type="region of interest" description="Disordered" evidence="1">
    <location>
        <begin position="22"/>
        <end position="101"/>
    </location>
</feature>
<reference evidence="2" key="1">
    <citation type="submission" date="2022-07" db="EMBL/GenBank/DDBJ databases">
        <title>Phylogenomic reconstructions and comparative analyses of Kickxellomycotina fungi.</title>
        <authorList>
            <person name="Reynolds N.K."/>
            <person name="Stajich J.E."/>
            <person name="Barry K."/>
            <person name="Grigoriev I.V."/>
            <person name="Crous P."/>
            <person name="Smith M.E."/>
        </authorList>
    </citation>
    <scope>NUCLEOTIDE SEQUENCE</scope>
    <source>
        <strain evidence="2">NRRL 1566</strain>
    </source>
</reference>
<dbReference type="AlphaFoldDB" id="A0A9W8I8T0"/>
<comment type="caution">
    <text evidence="2">The sequence shown here is derived from an EMBL/GenBank/DDBJ whole genome shotgun (WGS) entry which is preliminary data.</text>
</comment>
<gene>
    <name evidence="2" type="ORF">IWW36_001574</name>
</gene>
<sequence length="430" mass="46814">MSKEGRGFFLFSAINGLFERARSSAEKESQRLFTSNPDNKHEPESKYAKPENHQRKRKSAPLTGVLKHRPRPARNHEVQPNTAYRVSSRSSSPIRANSVMSDRTHLARTVDTLALEDTNGLSPVSEYESALPRPASAVKRKRESEEAHQLPVVSKSETPKRPRPSNASLVSAKQTQGLSSHSSSTAISTALAATATKTAATEPSAEIMSGLNINDSSSLSASTEASAVERKRLEKVEQELHRLKKIIASLLPDELNDDDLRSVYGGDLEQLPRQSSDDVILRLIKARFGSQLPTPISSDPPKHVHSGLPPAPPLPVSMDSLNAAHKNAASAAAASAALRPRRQIGMRTAREAGSVSQIRRASNDSSVSRISDMSGSRTMAAANGQHRRVDANKPAQSSKPPHRDPGVMSQLLEEMKHHKLRPVTKPKDMR</sequence>
<feature type="compositionally biased region" description="Polar residues" evidence="1">
    <location>
        <begin position="354"/>
        <end position="377"/>
    </location>
</feature>
<proteinExistence type="predicted"/>
<feature type="region of interest" description="Disordered" evidence="1">
    <location>
        <begin position="341"/>
        <end position="430"/>
    </location>
</feature>
<evidence type="ECO:0000256" key="1">
    <source>
        <dbReference type="SAM" id="MobiDB-lite"/>
    </source>
</evidence>
<dbReference type="EMBL" id="JANBUW010000022">
    <property type="protein sequence ID" value="KAJ2850850.1"/>
    <property type="molecule type" value="Genomic_DNA"/>
</dbReference>
<feature type="compositionally biased region" description="Basic and acidic residues" evidence="1">
    <location>
        <begin position="38"/>
        <end position="53"/>
    </location>
</feature>
<evidence type="ECO:0000313" key="3">
    <source>
        <dbReference type="Proteomes" id="UP001139887"/>
    </source>
</evidence>